<dbReference type="PANTHER" id="PTHR45436">
    <property type="entry name" value="SENSOR HISTIDINE KINASE YKOH"/>
    <property type="match status" value="1"/>
</dbReference>
<dbReference type="SMART" id="SM00387">
    <property type="entry name" value="HATPase_c"/>
    <property type="match status" value="1"/>
</dbReference>
<evidence type="ECO:0000256" key="5">
    <source>
        <dbReference type="ARBA" id="ARBA00022679"/>
    </source>
</evidence>
<gene>
    <name evidence="11" type="ORF">F1188_18445</name>
</gene>
<feature type="domain" description="Histidine kinase" evidence="10">
    <location>
        <begin position="247"/>
        <end position="449"/>
    </location>
</feature>
<comment type="catalytic activity">
    <reaction evidence="1">
        <text>ATP + protein L-histidine = ADP + protein N-phospho-L-histidine.</text>
        <dbReference type="EC" id="2.7.13.3"/>
    </reaction>
</comment>
<keyword evidence="4" id="KW-0597">Phosphoprotein</keyword>
<evidence type="ECO:0000256" key="2">
    <source>
        <dbReference type="ARBA" id="ARBA00004370"/>
    </source>
</evidence>
<dbReference type="InterPro" id="IPR005467">
    <property type="entry name" value="His_kinase_dom"/>
</dbReference>
<evidence type="ECO:0000313" key="12">
    <source>
        <dbReference type="Proteomes" id="UP000324065"/>
    </source>
</evidence>
<evidence type="ECO:0000256" key="3">
    <source>
        <dbReference type="ARBA" id="ARBA00012438"/>
    </source>
</evidence>
<dbReference type="SUPFAM" id="SSF55874">
    <property type="entry name" value="ATPase domain of HSP90 chaperone/DNA topoisomerase II/histidine kinase"/>
    <property type="match status" value="1"/>
</dbReference>
<name>A0A5M6I7Z0_9PROT</name>
<evidence type="ECO:0000313" key="11">
    <source>
        <dbReference type="EMBL" id="KAA5603945.1"/>
    </source>
</evidence>
<keyword evidence="6" id="KW-0812">Transmembrane</keyword>
<dbReference type="GO" id="GO:0004673">
    <property type="term" value="F:protein histidine kinase activity"/>
    <property type="evidence" value="ECO:0007669"/>
    <property type="project" value="UniProtKB-EC"/>
</dbReference>
<accession>A0A5M6I7Z0</accession>
<dbReference type="InterPro" id="IPR050428">
    <property type="entry name" value="TCS_sensor_his_kinase"/>
</dbReference>
<dbReference type="GO" id="GO:0005886">
    <property type="term" value="C:plasma membrane"/>
    <property type="evidence" value="ECO:0007669"/>
    <property type="project" value="TreeGrafter"/>
</dbReference>
<dbReference type="Pfam" id="PF02518">
    <property type="entry name" value="HATPase_c"/>
    <property type="match status" value="1"/>
</dbReference>
<keyword evidence="9" id="KW-0472">Membrane</keyword>
<evidence type="ECO:0000256" key="9">
    <source>
        <dbReference type="ARBA" id="ARBA00023136"/>
    </source>
</evidence>
<evidence type="ECO:0000256" key="6">
    <source>
        <dbReference type="ARBA" id="ARBA00022692"/>
    </source>
</evidence>
<dbReference type="InterPro" id="IPR004358">
    <property type="entry name" value="Sig_transdc_His_kin-like_C"/>
</dbReference>
<dbReference type="Proteomes" id="UP000324065">
    <property type="component" value="Unassembled WGS sequence"/>
</dbReference>
<evidence type="ECO:0000256" key="8">
    <source>
        <dbReference type="ARBA" id="ARBA00022989"/>
    </source>
</evidence>
<dbReference type="InterPro" id="IPR003594">
    <property type="entry name" value="HATPase_dom"/>
</dbReference>
<comment type="subcellular location">
    <subcellularLocation>
        <location evidence="2">Membrane</location>
    </subcellularLocation>
</comment>
<dbReference type="EMBL" id="VWPJ01000027">
    <property type="protein sequence ID" value="KAA5603945.1"/>
    <property type="molecule type" value="Genomic_DNA"/>
</dbReference>
<reference evidence="11 12" key="1">
    <citation type="submission" date="2019-09" db="EMBL/GenBank/DDBJ databases">
        <title>Genome sequence of Roseospira marina, one of the more divergent members of the non-sulfur purple photosynthetic bacterial family, the Rhodospirillaceae.</title>
        <authorList>
            <person name="Meyer T."/>
            <person name="Kyndt J."/>
        </authorList>
    </citation>
    <scope>NUCLEOTIDE SEQUENCE [LARGE SCALE GENOMIC DNA]</scope>
    <source>
        <strain evidence="11 12">DSM 15113</strain>
    </source>
</reference>
<protein>
    <recommendedName>
        <fullName evidence="3">histidine kinase</fullName>
        <ecNumber evidence="3">2.7.13.3</ecNumber>
    </recommendedName>
</protein>
<dbReference type="Gene3D" id="3.30.565.10">
    <property type="entry name" value="Histidine kinase-like ATPase, C-terminal domain"/>
    <property type="match status" value="1"/>
</dbReference>
<dbReference type="OrthoDB" id="9809567at2"/>
<evidence type="ECO:0000256" key="1">
    <source>
        <dbReference type="ARBA" id="ARBA00000085"/>
    </source>
</evidence>
<keyword evidence="8" id="KW-1133">Transmembrane helix</keyword>
<organism evidence="11 12">
    <name type="scientific">Roseospira marina</name>
    <dbReference type="NCBI Taxonomy" id="140057"/>
    <lineage>
        <taxon>Bacteria</taxon>
        <taxon>Pseudomonadati</taxon>
        <taxon>Pseudomonadota</taxon>
        <taxon>Alphaproteobacteria</taxon>
        <taxon>Rhodospirillales</taxon>
        <taxon>Rhodospirillaceae</taxon>
        <taxon>Roseospira</taxon>
    </lineage>
</organism>
<comment type="caution">
    <text evidence="11">The sequence shown here is derived from an EMBL/GenBank/DDBJ whole genome shotgun (WGS) entry which is preliminary data.</text>
</comment>
<keyword evidence="5" id="KW-0808">Transferase</keyword>
<dbReference type="EC" id="2.7.13.3" evidence="3"/>
<evidence type="ECO:0000256" key="4">
    <source>
        <dbReference type="ARBA" id="ARBA00022553"/>
    </source>
</evidence>
<dbReference type="AlphaFoldDB" id="A0A5M6I7Z0"/>
<proteinExistence type="predicted"/>
<dbReference type="PRINTS" id="PR00344">
    <property type="entry name" value="BCTRLSENSOR"/>
</dbReference>
<dbReference type="PROSITE" id="PS50109">
    <property type="entry name" value="HIS_KIN"/>
    <property type="match status" value="1"/>
</dbReference>
<sequence>MSLSSVRLRLLVAGAVSILVALALAGVGLALLFERHVERRAVAELATHLDQVIAGLDRTAADALIEARRPADPRFDHPLSGLYWQVETPEAVLRSRSLWDARLALSPDDLADGQVHEHSLTGPAGQRLLVLERRVILPERLGGVPVRAAVALDRAQVRTATAAFAADLLPYLAVLGLGLMVASWAQVSVGLRPLQAIRERVEAVRSGRATRLGTAFPAEVRPLAGEVDALLAAREADVTRARARAADLAHGLKTPLQALAGDIDRVRALDQGPLADGIAQVAAAMRRHVDRELARARLAAGVTPATCRPADVATRVVGVVRRTPQGEPLEWRNAIPADLVAPIDGDDLTEVLGALVENAARHAARAVGLTGTRDVGGVTLTVRDDGPGIPADRRRAVLDRGERLDAQGEGSGLGLAIAQDILAAWGGALALDDAPGGGLAARITLPVPKG</sequence>
<keyword evidence="7 11" id="KW-0418">Kinase</keyword>
<dbReference type="InterPro" id="IPR036890">
    <property type="entry name" value="HATPase_C_sf"/>
</dbReference>
<dbReference type="GO" id="GO:0000160">
    <property type="term" value="P:phosphorelay signal transduction system"/>
    <property type="evidence" value="ECO:0007669"/>
    <property type="project" value="TreeGrafter"/>
</dbReference>
<dbReference type="PANTHER" id="PTHR45436:SF5">
    <property type="entry name" value="SENSOR HISTIDINE KINASE TRCS"/>
    <property type="match status" value="1"/>
</dbReference>
<evidence type="ECO:0000259" key="10">
    <source>
        <dbReference type="PROSITE" id="PS50109"/>
    </source>
</evidence>
<keyword evidence="12" id="KW-1185">Reference proteome</keyword>
<evidence type="ECO:0000256" key="7">
    <source>
        <dbReference type="ARBA" id="ARBA00022777"/>
    </source>
</evidence>